<keyword evidence="9 13" id="KW-0472">Membrane</keyword>
<dbReference type="HAMAP" id="MF_01398">
    <property type="entry name" value="ATP_synth_b_bprime"/>
    <property type="match status" value="1"/>
</dbReference>
<dbReference type="RefSeq" id="WP_005349387.1">
    <property type="nucleotide sequence ID" value="NZ_BLYK01000012.1"/>
</dbReference>
<dbReference type="Pfam" id="PF00430">
    <property type="entry name" value="ATP-synt_B"/>
    <property type="match status" value="1"/>
</dbReference>
<keyword evidence="3 13" id="KW-1003">Cell membrane</keyword>
<dbReference type="GO" id="GO:0046933">
    <property type="term" value="F:proton-transporting ATP synthase activity, rotational mechanism"/>
    <property type="evidence" value="ECO:0007669"/>
    <property type="project" value="UniProtKB-UniRule"/>
</dbReference>
<evidence type="ECO:0000256" key="2">
    <source>
        <dbReference type="ARBA" id="ARBA00022448"/>
    </source>
</evidence>
<evidence type="ECO:0000313" key="17">
    <source>
        <dbReference type="EMBL" id="CUO64080.1"/>
    </source>
</evidence>
<dbReference type="PANTHER" id="PTHR33445">
    <property type="entry name" value="ATP SYNTHASE SUBUNIT B', CHLOROPLASTIC"/>
    <property type="match status" value="1"/>
</dbReference>
<dbReference type="NCBIfam" id="TIGR01144">
    <property type="entry name" value="ATP_synt_b"/>
    <property type="match status" value="1"/>
</dbReference>
<keyword evidence="6 13" id="KW-0375">Hydrogen ion transport</keyword>
<dbReference type="GO" id="GO:0005886">
    <property type="term" value="C:plasma membrane"/>
    <property type="evidence" value="ECO:0007669"/>
    <property type="project" value="UniProtKB-SubCell"/>
</dbReference>
<dbReference type="Proteomes" id="UP000095390">
    <property type="component" value="Unassembled WGS sequence"/>
</dbReference>
<proteinExistence type="inferred from homology"/>
<evidence type="ECO:0000256" key="8">
    <source>
        <dbReference type="ARBA" id="ARBA00023065"/>
    </source>
</evidence>
<dbReference type="EMBL" id="CYYC01000024">
    <property type="protein sequence ID" value="CUN07024.1"/>
    <property type="molecule type" value="Genomic_DNA"/>
</dbReference>
<evidence type="ECO:0000256" key="11">
    <source>
        <dbReference type="ARBA" id="ARBA00025198"/>
    </source>
</evidence>
<evidence type="ECO:0000256" key="14">
    <source>
        <dbReference type="RuleBase" id="RU003848"/>
    </source>
</evidence>
<evidence type="ECO:0000256" key="3">
    <source>
        <dbReference type="ARBA" id="ARBA00022475"/>
    </source>
</evidence>
<dbReference type="GO" id="GO:0012505">
    <property type="term" value="C:endomembrane system"/>
    <property type="evidence" value="ECO:0007669"/>
    <property type="project" value="UniProtKB-SubCell"/>
</dbReference>
<evidence type="ECO:0000256" key="10">
    <source>
        <dbReference type="ARBA" id="ARBA00023310"/>
    </source>
</evidence>
<organism evidence="17 19">
    <name type="scientific">Anaerobutyricum hallii</name>
    <dbReference type="NCBI Taxonomy" id="39488"/>
    <lineage>
        <taxon>Bacteria</taxon>
        <taxon>Bacillati</taxon>
        <taxon>Bacillota</taxon>
        <taxon>Clostridia</taxon>
        <taxon>Lachnospirales</taxon>
        <taxon>Lachnospiraceae</taxon>
        <taxon>Anaerobutyricum</taxon>
    </lineage>
</organism>
<evidence type="ECO:0000313" key="19">
    <source>
        <dbReference type="Proteomes" id="UP000095679"/>
    </source>
</evidence>
<feature type="coiled-coil region" evidence="15">
    <location>
        <begin position="46"/>
        <end position="76"/>
    </location>
</feature>
<dbReference type="AlphaFoldDB" id="A0A174GT62"/>
<keyword evidence="15" id="KW-0175">Coiled coil</keyword>
<comment type="subunit">
    <text evidence="13">F-type ATPases have 2 components, F(1) - the catalytic core - and F(0) - the membrane proton channel. F(1) has five subunits: alpha(3), beta(3), gamma(1), delta(1), epsilon(1). F(0) has three main subunits: a(1), b(2) and c(10-14). The alpha and beta chains form an alternating ring which encloses part of the gamma chain. F(1) is attached to F(0) by a central stalk formed by the gamma and epsilon chains, while a peripheral stalk is formed by the delta and b chains.</text>
</comment>
<dbReference type="CDD" id="cd06503">
    <property type="entry name" value="ATP-synt_Fo_b"/>
    <property type="match status" value="1"/>
</dbReference>
<evidence type="ECO:0000256" key="5">
    <source>
        <dbReference type="ARBA" id="ARBA00022692"/>
    </source>
</evidence>
<reference evidence="18 19" key="1">
    <citation type="submission" date="2015-09" db="EMBL/GenBank/DDBJ databases">
        <authorList>
            <consortium name="Pathogen Informatics"/>
        </authorList>
    </citation>
    <scope>NUCLEOTIDE SEQUENCE [LARGE SCALE GENOMIC DNA]</scope>
    <source>
        <strain evidence="17 19">2789STDY5834835</strain>
        <strain evidence="16 18">2789STDY5834966</strain>
    </source>
</reference>
<dbReference type="PANTHER" id="PTHR33445:SF1">
    <property type="entry name" value="ATP SYNTHASE SUBUNIT B"/>
    <property type="match status" value="1"/>
</dbReference>
<dbReference type="InterPro" id="IPR005864">
    <property type="entry name" value="ATP_synth_F0_bsu_bac"/>
</dbReference>
<evidence type="ECO:0000256" key="4">
    <source>
        <dbReference type="ARBA" id="ARBA00022547"/>
    </source>
</evidence>
<dbReference type="InterPro" id="IPR050059">
    <property type="entry name" value="ATP_synthase_B_chain"/>
</dbReference>
<comment type="subcellular location">
    <subcellularLocation>
        <location evidence="13">Cell membrane</location>
        <topology evidence="13">Single-pass membrane protein</topology>
    </subcellularLocation>
    <subcellularLocation>
        <location evidence="12">Endomembrane system</location>
        <topology evidence="12">Single-pass membrane protein</topology>
    </subcellularLocation>
</comment>
<dbReference type="InterPro" id="IPR002146">
    <property type="entry name" value="ATP_synth_b/b'su_bac/chlpt"/>
</dbReference>
<dbReference type="Proteomes" id="UP000095679">
    <property type="component" value="Unassembled WGS sequence"/>
</dbReference>
<keyword evidence="4 13" id="KW-0138">CF(0)</keyword>
<keyword evidence="5 13" id="KW-0812">Transmembrane</keyword>
<dbReference type="GO" id="GO:0046961">
    <property type="term" value="F:proton-transporting ATPase activity, rotational mechanism"/>
    <property type="evidence" value="ECO:0007669"/>
    <property type="project" value="TreeGrafter"/>
</dbReference>
<sequence length="180" mass="20938">MLLEALKYDNRIFGLDPQLVFQVAFQMLAIFILFLAASYLLLDPVRKILNDRKERVMKEQKEAKESREQAIRFKDEYDTKLKRIDKEAEQILSDARKKAMQRENEIIADARAEAARIMENAKSEAELEKKRVKDEVKQEIISVAALMSEKIIAASVDEQTQNALFEQTLKEMGDKTWLNE</sequence>
<evidence type="ECO:0000313" key="18">
    <source>
        <dbReference type="Proteomes" id="UP000095390"/>
    </source>
</evidence>
<evidence type="ECO:0000256" key="1">
    <source>
        <dbReference type="ARBA" id="ARBA00005513"/>
    </source>
</evidence>
<evidence type="ECO:0000256" key="13">
    <source>
        <dbReference type="HAMAP-Rule" id="MF_01398"/>
    </source>
</evidence>
<dbReference type="InterPro" id="IPR028987">
    <property type="entry name" value="ATP_synth_B-like_membr_sf"/>
</dbReference>
<comment type="function">
    <text evidence="13">Component of the F(0) channel, it forms part of the peripheral stalk, linking F(1) to F(0).</text>
</comment>
<evidence type="ECO:0000256" key="7">
    <source>
        <dbReference type="ARBA" id="ARBA00022989"/>
    </source>
</evidence>
<keyword evidence="7 13" id="KW-1133">Transmembrane helix</keyword>
<comment type="function">
    <text evidence="11 13">F(1)F(0) ATP synthase produces ATP from ADP in the presence of a proton or sodium gradient. F-type ATPases consist of two structural domains, F(1) containing the extramembraneous catalytic core and F(0) containing the membrane proton channel, linked together by a central stalk and a peripheral stalk. During catalysis, ATP synthesis in the catalytic domain of F(1) is coupled via a rotary mechanism of the central stalk subunits to proton translocation.</text>
</comment>
<accession>A0A174GT62</accession>
<evidence type="ECO:0000313" key="16">
    <source>
        <dbReference type="EMBL" id="CUN07024.1"/>
    </source>
</evidence>
<gene>
    <name evidence="17" type="primary">atpF_2</name>
    <name evidence="13" type="synonym">atpF</name>
    <name evidence="17" type="ORF">ERS852450_02139</name>
    <name evidence="16" type="ORF">ERS852578_02001</name>
</gene>
<comment type="similarity">
    <text evidence="1 13 14">Belongs to the ATPase B chain family.</text>
</comment>
<keyword evidence="2 13" id="KW-0813">Transport</keyword>
<dbReference type="EMBL" id="CYZL01000019">
    <property type="protein sequence ID" value="CUO64080.1"/>
    <property type="molecule type" value="Genomic_DNA"/>
</dbReference>
<evidence type="ECO:0000256" key="9">
    <source>
        <dbReference type="ARBA" id="ARBA00023136"/>
    </source>
</evidence>
<protein>
    <recommendedName>
        <fullName evidence="13">ATP synthase subunit b</fullName>
    </recommendedName>
    <alternativeName>
        <fullName evidence="13">ATP synthase F(0) sector subunit b</fullName>
    </alternativeName>
    <alternativeName>
        <fullName evidence="13">ATPase subunit I</fullName>
    </alternativeName>
    <alternativeName>
        <fullName evidence="13">F-type ATPase subunit b</fullName>
        <shortName evidence="13">F-ATPase subunit b</shortName>
    </alternativeName>
</protein>
<evidence type="ECO:0000256" key="12">
    <source>
        <dbReference type="ARBA" id="ARBA00037847"/>
    </source>
</evidence>
<feature type="coiled-coil region" evidence="15">
    <location>
        <begin position="100"/>
        <end position="138"/>
    </location>
</feature>
<keyword evidence="10 13" id="KW-0066">ATP synthesis</keyword>
<name>A0A174GT62_9FIRM</name>
<dbReference type="GeneID" id="75047089"/>
<dbReference type="Gene3D" id="1.20.5.620">
    <property type="entry name" value="F1F0 ATP synthase subunit B, membrane domain"/>
    <property type="match status" value="1"/>
</dbReference>
<dbReference type="GO" id="GO:0045259">
    <property type="term" value="C:proton-transporting ATP synthase complex"/>
    <property type="evidence" value="ECO:0007669"/>
    <property type="project" value="UniProtKB-KW"/>
</dbReference>
<evidence type="ECO:0000256" key="15">
    <source>
        <dbReference type="SAM" id="Coils"/>
    </source>
</evidence>
<evidence type="ECO:0000256" key="6">
    <source>
        <dbReference type="ARBA" id="ARBA00022781"/>
    </source>
</evidence>
<dbReference type="SUPFAM" id="SSF81573">
    <property type="entry name" value="F1F0 ATP synthase subunit B, membrane domain"/>
    <property type="match status" value="1"/>
</dbReference>
<keyword evidence="8 13" id="KW-0406">Ion transport</keyword>